<gene>
    <name evidence="5" type="ORF">E2986_04933</name>
</gene>
<feature type="region of interest" description="Disordered" evidence="2">
    <location>
        <begin position="100"/>
        <end position="185"/>
    </location>
</feature>
<feature type="compositionally biased region" description="Basic and acidic residues" evidence="2">
    <location>
        <begin position="1"/>
        <end position="19"/>
    </location>
</feature>
<feature type="region of interest" description="Disordered" evidence="2">
    <location>
        <begin position="1"/>
        <end position="76"/>
    </location>
</feature>
<dbReference type="SMART" id="SM00595">
    <property type="entry name" value="MADF"/>
    <property type="match status" value="1"/>
</dbReference>
<organism evidence="5 6">
    <name type="scientific">Frieseomelitta varia</name>
    <dbReference type="NCBI Taxonomy" id="561572"/>
    <lineage>
        <taxon>Eukaryota</taxon>
        <taxon>Metazoa</taxon>
        <taxon>Ecdysozoa</taxon>
        <taxon>Arthropoda</taxon>
        <taxon>Hexapoda</taxon>
        <taxon>Insecta</taxon>
        <taxon>Pterygota</taxon>
        <taxon>Neoptera</taxon>
        <taxon>Endopterygota</taxon>
        <taxon>Hymenoptera</taxon>
        <taxon>Apocrita</taxon>
        <taxon>Aculeata</taxon>
        <taxon>Apoidea</taxon>
        <taxon>Anthophila</taxon>
        <taxon>Apidae</taxon>
        <taxon>Frieseomelitta</taxon>
    </lineage>
</organism>
<dbReference type="PROSITE" id="PS51031">
    <property type="entry name" value="BESS"/>
    <property type="match status" value="1"/>
</dbReference>
<dbReference type="Proteomes" id="UP000655588">
    <property type="component" value="Unassembled WGS sequence"/>
</dbReference>
<keyword evidence="6" id="KW-1185">Reference proteome</keyword>
<dbReference type="EMBL" id="WNWW01000795">
    <property type="protein sequence ID" value="KAF3421931.1"/>
    <property type="molecule type" value="Genomic_DNA"/>
</dbReference>
<dbReference type="GO" id="GO:0005634">
    <property type="term" value="C:nucleus"/>
    <property type="evidence" value="ECO:0007669"/>
    <property type="project" value="UniProtKB-SubCell"/>
</dbReference>
<dbReference type="GO" id="GO:0003677">
    <property type="term" value="F:DNA binding"/>
    <property type="evidence" value="ECO:0007669"/>
    <property type="project" value="InterPro"/>
</dbReference>
<evidence type="ECO:0000259" key="4">
    <source>
        <dbReference type="PROSITE" id="PS51031"/>
    </source>
</evidence>
<evidence type="ECO:0000256" key="1">
    <source>
        <dbReference type="PROSITE-ProRule" id="PRU00371"/>
    </source>
</evidence>
<reference evidence="5" key="1">
    <citation type="submission" date="2019-11" db="EMBL/GenBank/DDBJ databases">
        <title>The nuclear and mitochondrial genomes of Frieseomelitta varia - a highly eusocial stingless bee (Meliponini) with a permanently sterile worker caste.</title>
        <authorList>
            <person name="Freitas F.C.P."/>
            <person name="Lourenco A.P."/>
            <person name="Nunes F.M.F."/>
            <person name="Paschoal A.R."/>
            <person name="Abreu F.C.P."/>
            <person name="Barbin F.O."/>
            <person name="Bataglia L."/>
            <person name="Cardoso-Junior C.A.M."/>
            <person name="Cervoni M.S."/>
            <person name="Silva S.R."/>
            <person name="Dalarmi F."/>
            <person name="Del Lama M.A."/>
            <person name="Depintor T.S."/>
            <person name="Ferreira K.M."/>
            <person name="Goria P.S."/>
            <person name="Jaskot M.C."/>
            <person name="Lago D.C."/>
            <person name="Luna-Lucena D."/>
            <person name="Moda L.M."/>
            <person name="Nascimento L."/>
            <person name="Pedrino M."/>
            <person name="Rabico F.O."/>
            <person name="Sanches F.C."/>
            <person name="Santos D.E."/>
            <person name="Santos C.G."/>
            <person name="Vieira J."/>
            <person name="Lopes T.F."/>
            <person name="Barchuk A.R."/>
            <person name="Hartfelder K."/>
            <person name="Simoes Z.L.P."/>
            <person name="Bitondi M.M.G."/>
            <person name="Pinheiro D.G."/>
        </authorList>
    </citation>
    <scope>NUCLEOTIDE SEQUENCE</scope>
    <source>
        <strain evidence="5">USP_RPSP 00005682</strain>
        <tissue evidence="5">Whole individual</tissue>
    </source>
</reference>
<dbReference type="InterPro" id="IPR004210">
    <property type="entry name" value="BESS_motif"/>
</dbReference>
<keyword evidence="1" id="KW-0539">Nucleus</keyword>
<feature type="compositionally biased region" description="Low complexity" evidence="2">
    <location>
        <begin position="143"/>
        <end position="163"/>
    </location>
</feature>
<evidence type="ECO:0000313" key="5">
    <source>
        <dbReference type="EMBL" id="KAF3421931.1"/>
    </source>
</evidence>
<dbReference type="GO" id="GO:0005667">
    <property type="term" value="C:transcription regulator complex"/>
    <property type="evidence" value="ECO:0007669"/>
    <property type="project" value="TreeGrafter"/>
</dbReference>
<dbReference type="AlphaFoldDB" id="A0A833VKM0"/>
<feature type="compositionally biased region" description="Gly residues" evidence="2">
    <location>
        <begin position="496"/>
        <end position="529"/>
    </location>
</feature>
<feature type="compositionally biased region" description="Polar residues" evidence="2">
    <location>
        <begin position="531"/>
        <end position="559"/>
    </location>
</feature>
<feature type="domain" description="BESS" evidence="4">
    <location>
        <begin position="392"/>
        <end position="431"/>
    </location>
</feature>
<proteinExistence type="predicted"/>
<feature type="compositionally biased region" description="Basic residues" evidence="2">
    <location>
        <begin position="39"/>
        <end position="52"/>
    </location>
</feature>
<comment type="subcellular location">
    <subcellularLocation>
        <location evidence="1">Nucleus</location>
    </subcellularLocation>
</comment>
<name>A0A833VKM0_9HYME</name>
<accession>A0A833VKM0</accession>
<dbReference type="PROSITE" id="PS51029">
    <property type="entry name" value="MADF"/>
    <property type="match status" value="1"/>
</dbReference>
<dbReference type="GO" id="GO:0006357">
    <property type="term" value="P:regulation of transcription by RNA polymerase II"/>
    <property type="evidence" value="ECO:0007669"/>
    <property type="project" value="TreeGrafter"/>
</dbReference>
<sequence>MDGGTRARVEEEKALDSSRLRSSARLGFASSSSAGSTRIARRKRKKRRRQQRRNSNVDDEDELVVVGGGAGTGGGCELINTVSETVDTTILVVKEEQQQQQHQQQQQQHHQHQSTVGQAISSEESTTTRQSKNRHSHTNESQRNATRGGSGSRAAASSLNSGNTLLNRRAAGKRSSRRCNANARRNAMTMDLQRLITEVHARPAIWDQKNVNYHNRDVILKMWREIARACEVSTDVAKSKWKHLRDNFRNELKKTYRGKCDGGANEHDSKWVWFKSLFFLRDQMNSRVIGCTLSQNCSAALRSSPEETQIEPQIDILEGHEEAQFDDLDGDSCQSLLSNDDGLHQVMPPPKMNKIGRKRSLMDAMDNSYSEADRKRFECLQKRLRISQEEEEDDTYHFLMSVRNPLKSLPLDRQMFIRLKIQELVYNEINSQNQQSRTYEVSQDVKPPRIVNAGGAVGVEVGLGGSVTGLGESVTAADTNGSGDGGGGCGGGSGGGGGGGGGSGGGSGGGGGGGGAAAAAGGVGGGLEGGQTVNDMSNHPASLLHNCTTEGSSEDTFFG</sequence>
<dbReference type="Pfam" id="PF02944">
    <property type="entry name" value="BESS"/>
    <property type="match status" value="1"/>
</dbReference>
<dbReference type="PANTHER" id="PTHR12243:SF69">
    <property type="entry name" value="SI:CH73-59F11.3"/>
    <property type="match status" value="1"/>
</dbReference>
<feature type="domain" description="MADF" evidence="3">
    <location>
        <begin position="194"/>
        <end position="285"/>
    </location>
</feature>
<dbReference type="InterPro" id="IPR039353">
    <property type="entry name" value="TF_Adf1"/>
</dbReference>
<evidence type="ECO:0000259" key="3">
    <source>
        <dbReference type="PROSITE" id="PS51029"/>
    </source>
</evidence>
<protein>
    <recommendedName>
        <fullName evidence="7">Transcription factor Adf-1</fullName>
    </recommendedName>
</protein>
<dbReference type="InterPro" id="IPR006578">
    <property type="entry name" value="MADF-dom"/>
</dbReference>
<dbReference type="PANTHER" id="PTHR12243">
    <property type="entry name" value="MADF DOMAIN TRANSCRIPTION FACTOR"/>
    <property type="match status" value="1"/>
</dbReference>
<evidence type="ECO:0008006" key="7">
    <source>
        <dbReference type="Google" id="ProtNLM"/>
    </source>
</evidence>
<dbReference type="OrthoDB" id="5984255at2759"/>
<feature type="region of interest" description="Disordered" evidence="2">
    <location>
        <begin position="496"/>
        <end position="559"/>
    </location>
</feature>
<dbReference type="Pfam" id="PF10545">
    <property type="entry name" value="MADF_DNA_bdg"/>
    <property type="match status" value="1"/>
</dbReference>
<comment type="caution">
    <text evidence="5">The sequence shown here is derived from an EMBL/GenBank/DDBJ whole genome shotgun (WGS) entry which is preliminary data.</text>
</comment>
<evidence type="ECO:0000256" key="2">
    <source>
        <dbReference type="SAM" id="MobiDB-lite"/>
    </source>
</evidence>
<evidence type="ECO:0000313" key="6">
    <source>
        <dbReference type="Proteomes" id="UP000655588"/>
    </source>
</evidence>
<feature type="compositionally biased region" description="Low complexity" evidence="2">
    <location>
        <begin position="20"/>
        <end position="38"/>
    </location>
</feature>
<feature type="compositionally biased region" description="Gly residues" evidence="2">
    <location>
        <begin position="66"/>
        <end position="76"/>
    </location>
</feature>
<feature type="compositionally biased region" description="Polar residues" evidence="2">
    <location>
        <begin position="114"/>
        <end position="130"/>
    </location>
</feature>